<evidence type="ECO:0000256" key="2">
    <source>
        <dbReference type="ARBA" id="ARBA00023125"/>
    </source>
</evidence>
<dbReference type="AlphaFoldDB" id="A0A3M2L314"/>
<dbReference type="Gene3D" id="1.10.357.10">
    <property type="entry name" value="Tetracycline Repressor, domain 2"/>
    <property type="match status" value="1"/>
</dbReference>
<accession>A0A3M2L314</accession>
<gene>
    <name evidence="6" type="ORF">EBN03_27575</name>
</gene>
<dbReference type="PROSITE" id="PS50977">
    <property type="entry name" value="HTH_TETR_2"/>
    <property type="match status" value="1"/>
</dbReference>
<feature type="DNA-binding region" description="H-T-H motif" evidence="4">
    <location>
        <begin position="26"/>
        <end position="45"/>
    </location>
</feature>
<keyword evidence="7" id="KW-1185">Reference proteome</keyword>
<feature type="domain" description="HTH tetR-type" evidence="5">
    <location>
        <begin position="3"/>
        <end position="63"/>
    </location>
</feature>
<dbReference type="InterPro" id="IPR036271">
    <property type="entry name" value="Tet_transcr_reg_TetR-rel_C_sf"/>
</dbReference>
<dbReference type="Pfam" id="PF00440">
    <property type="entry name" value="TetR_N"/>
    <property type="match status" value="1"/>
</dbReference>
<dbReference type="InterPro" id="IPR054156">
    <property type="entry name" value="YxaF_TetR_C"/>
</dbReference>
<keyword evidence="1" id="KW-0805">Transcription regulation</keyword>
<dbReference type="RefSeq" id="WP_122191071.1">
    <property type="nucleotide sequence ID" value="NZ_RFFH01000017.1"/>
</dbReference>
<evidence type="ECO:0000313" key="7">
    <source>
        <dbReference type="Proteomes" id="UP000279275"/>
    </source>
</evidence>
<dbReference type="EMBL" id="RFFH01000017">
    <property type="protein sequence ID" value="RMI28908.1"/>
    <property type="molecule type" value="Genomic_DNA"/>
</dbReference>
<dbReference type="PANTHER" id="PTHR47506:SF3">
    <property type="entry name" value="HTH-TYPE TRANSCRIPTIONAL REGULATOR LMRA"/>
    <property type="match status" value="1"/>
</dbReference>
<name>A0A3M2L314_9NOCA</name>
<dbReference type="Pfam" id="PF21993">
    <property type="entry name" value="TetR_C_13_2"/>
    <property type="match status" value="1"/>
</dbReference>
<organism evidence="6 7">
    <name type="scientific">Nocardia stercoris</name>
    <dbReference type="NCBI Taxonomy" id="2483361"/>
    <lineage>
        <taxon>Bacteria</taxon>
        <taxon>Bacillati</taxon>
        <taxon>Actinomycetota</taxon>
        <taxon>Actinomycetes</taxon>
        <taxon>Mycobacteriales</taxon>
        <taxon>Nocardiaceae</taxon>
        <taxon>Nocardia</taxon>
    </lineage>
</organism>
<evidence type="ECO:0000313" key="6">
    <source>
        <dbReference type="EMBL" id="RMI28908.1"/>
    </source>
</evidence>
<keyword evidence="2 4" id="KW-0238">DNA-binding</keyword>
<dbReference type="Proteomes" id="UP000279275">
    <property type="component" value="Unassembled WGS sequence"/>
</dbReference>
<proteinExistence type="predicted"/>
<dbReference type="SUPFAM" id="SSF48498">
    <property type="entry name" value="Tetracyclin repressor-like, C-terminal domain"/>
    <property type="match status" value="1"/>
</dbReference>
<dbReference type="InterPro" id="IPR001647">
    <property type="entry name" value="HTH_TetR"/>
</dbReference>
<evidence type="ECO:0000256" key="1">
    <source>
        <dbReference type="ARBA" id="ARBA00023015"/>
    </source>
</evidence>
<evidence type="ECO:0000259" key="5">
    <source>
        <dbReference type="PROSITE" id="PS50977"/>
    </source>
</evidence>
<dbReference type="PANTHER" id="PTHR47506">
    <property type="entry name" value="TRANSCRIPTIONAL REGULATORY PROTEIN"/>
    <property type="match status" value="1"/>
</dbReference>
<dbReference type="GO" id="GO:0003677">
    <property type="term" value="F:DNA binding"/>
    <property type="evidence" value="ECO:0007669"/>
    <property type="project" value="UniProtKB-UniRule"/>
</dbReference>
<dbReference type="SUPFAM" id="SSF46689">
    <property type="entry name" value="Homeodomain-like"/>
    <property type="match status" value="1"/>
</dbReference>
<dbReference type="OrthoDB" id="4567939at2"/>
<reference evidence="6 7" key="1">
    <citation type="submission" date="2018-10" db="EMBL/GenBank/DDBJ databases">
        <title>Isolation from cow dung.</title>
        <authorList>
            <person name="Ling L."/>
        </authorList>
    </citation>
    <scope>NUCLEOTIDE SEQUENCE [LARGE SCALE GENOMIC DNA]</scope>
    <source>
        <strain evidence="6 7">NEAU-LL90</strain>
    </source>
</reference>
<sequence>MPNDTRARMIDAAVCALQRRGLAGMSFTEILQASGAARGAIYHHFPGGKAELVAEAATRNGQAVRDHLAALPGATPAAIVDNFLAAVRPVVAASATGGGCAVAAITVEPDGDTLRRIADTAFTSWTAALAERLAATGVEPDEAQDLATALIGLLEGAHILCRAAGTLEPFEHAARAVAGLVRSRT</sequence>
<evidence type="ECO:0000256" key="4">
    <source>
        <dbReference type="PROSITE-ProRule" id="PRU00335"/>
    </source>
</evidence>
<dbReference type="InterPro" id="IPR009057">
    <property type="entry name" value="Homeodomain-like_sf"/>
</dbReference>
<keyword evidence="3" id="KW-0804">Transcription</keyword>
<comment type="caution">
    <text evidence="6">The sequence shown here is derived from an EMBL/GenBank/DDBJ whole genome shotgun (WGS) entry which is preliminary data.</text>
</comment>
<protein>
    <submittedName>
        <fullName evidence="6">TetR/AcrR family transcriptional regulator</fullName>
    </submittedName>
</protein>
<evidence type="ECO:0000256" key="3">
    <source>
        <dbReference type="ARBA" id="ARBA00023163"/>
    </source>
</evidence>